<name>A0A0B2UMM1_TOXCA</name>
<keyword evidence="2" id="KW-1185">Reference proteome</keyword>
<proteinExistence type="predicted"/>
<dbReference type="Proteomes" id="UP000031036">
    <property type="component" value="Unassembled WGS sequence"/>
</dbReference>
<protein>
    <submittedName>
        <fullName evidence="1">Uncharacterized protein</fullName>
    </submittedName>
</protein>
<feature type="non-terminal residue" evidence="1">
    <location>
        <position position="1"/>
    </location>
</feature>
<feature type="non-terminal residue" evidence="1">
    <location>
        <position position="100"/>
    </location>
</feature>
<sequence length="100" mass="11697">RRGERSRGEHACTIIECFRARSTSIFYSNCPPRRASWSYCAWLCKVHFQSEHTNTAANNARFVYFLLKVIPSAYYQRYFQHGLKTYSCCVLLTQSAMIAR</sequence>
<comment type="caution">
    <text evidence="1">The sequence shown here is derived from an EMBL/GenBank/DDBJ whole genome shotgun (WGS) entry which is preliminary data.</text>
</comment>
<organism evidence="1 2">
    <name type="scientific">Toxocara canis</name>
    <name type="common">Canine roundworm</name>
    <dbReference type="NCBI Taxonomy" id="6265"/>
    <lineage>
        <taxon>Eukaryota</taxon>
        <taxon>Metazoa</taxon>
        <taxon>Ecdysozoa</taxon>
        <taxon>Nematoda</taxon>
        <taxon>Chromadorea</taxon>
        <taxon>Rhabditida</taxon>
        <taxon>Spirurina</taxon>
        <taxon>Ascaridomorpha</taxon>
        <taxon>Ascaridoidea</taxon>
        <taxon>Toxocaridae</taxon>
        <taxon>Toxocara</taxon>
    </lineage>
</organism>
<evidence type="ECO:0000313" key="1">
    <source>
        <dbReference type="EMBL" id="KHN70633.1"/>
    </source>
</evidence>
<evidence type="ECO:0000313" key="2">
    <source>
        <dbReference type="Proteomes" id="UP000031036"/>
    </source>
</evidence>
<dbReference type="EMBL" id="JPKZ01022855">
    <property type="protein sequence ID" value="KHN70633.1"/>
    <property type="molecule type" value="Genomic_DNA"/>
</dbReference>
<reference evidence="1 2" key="1">
    <citation type="submission" date="2014-11" db="EMBL/GenBank/DDBJ databases">
        <title>Genetic blueprint of the zoonotic pathogen Toxocara canis.</title>
        <authorList>
            <person name="Zhu X.-Q."/>
            <person name="Korhonen P.K."/>
            <person name="Cai H."/>
            <person name="Young N.D."/>
            <person name="Nejsum P."/>
            <person name="von Samson-Himmelstjerna G."/>
            <person name="Boag P.R."/>
            <person name="Tan P."/>
            <person name="Li Q."/>
            <person name="Min J."/>
            <person name="Yang Y."/>
            <person name="Wang X."/>
            <person name="Fang X."/>
            <person name="Hall R.S."/>
            <person name="Hofmann A."/>
            <person name="Sternberg P.W."/>
            <person name="Jex A.R."/>
            <person name="Gasser R.B."/>
        </authorList>
    </citation>
    <scope>NUCLEOTIDE SEQUENCE [LARGE SCALE GENOMIC DNA]</scope>
    <source>
        <strain evidence="1">PN_DK_2014</strain>
    </source>
</reference>
<dbReference type="AlphaFoldDB" id="A0A0B2UMM1"/>
<gene>
    <name evidence="1" type="ORF">Tcan_00857</name>
</gene>
<accession>A0A0B2UMM1</accession>